<comment type="caution">
    <text evidence="1">The sequence shown here is derived from an EMBL/GenBank/DDBJ whole genome shotgun (WGS) entry which is preliminary data.</text>
</comment>
<gene>
    <name evidence="1" type="ORF">H8S11_03650</name>
</gene>
<accession>A0A8J6M6L1</accession>
<evidence type="ECO:0000313" key="2">
    <source>
        <dbReference type="Proteomes" id="UP000628736"/>
    </source>
</evidence>
<dbReference type="AlphaFoldDB" id="A0A8J6M6L1"/>
<protein>
    <submittedName>
        <fullName evidence="1">Uncharacterized protein</fullName>
    </submittedName>
</protein>
<dbReference type="Proteomes" id="UP000628736">
    <property type="component" value="Unassembled WGS sequence"/>
</dbReference>
<organism evidence="1 2">
    <name type="scientific">Flintibacter hominis</name>
    <dbReference type="NCBI Taxonomy" id="2763048"/>
    <lineage>
        <taxon>Bacteria</taxon>
        <taxon>Bacillati</taxon>
        <taxon>Bacillota</taxon>
        <taxon>Clostridia</taxon>
        <taxon>Eubacteriales</taxon>
        <taxon>Flintibacter</taxon>
    </lineage>
</organism>
<keyword evidence="2" id="KW-1185">Reference proteome</keyword>
<proteinExistence type="predicted"/>
<reference evidence="1" key="1">
    <citation type="submission" date="2020-08" db="EMBL/GenBank/DDBJ databases">
        <title>Genome public.</title>
        <authorList>
            <person name="Liu C."/>
            <person name="Sun Q."/>
        </authorList>
    </citation>
    <scope>NUCLEOTIDE SEQUENCE</scope>
    <source>
        <strain evidence="1">NSJ-23</strain>
    </source>
</reference>
<name>A0A8J6M6L1_9FIRM</name>
<sequence>MQTYLHSKNRGRGAESLRVSLYLDNAKCGDLHLFVIDFDKVDGKVDTQSAFFQGAKSLADRVTRSQGGGYHMFYGVDKRAAAPLFDSINLLTAEGTESFVCKTGCVTTDGRNKVDMFCDALHFIYEWEAWDNSLELTDKTQPLYELIKAHFQLKRPMDGSNGKRQSTGRNTPLLDKVSEESLRQEMTEKQQKVFDDLKTQSSDCSREQWFSIGIDIFHVFGAELGGKVFRWWSAPGHSFQPQGCARTWENICSRGPKTELKNSIWMELVAESAF</sequence>
<dbReference type="RefSeq" id="WP_186852229.1">
    <property type="nucleotide sequence ID" value="NZ_JACOPO010000002.1"/>
</dbReference>
<evidence type="ECO:0000313" key="1">
    <source>
        <dbReference type="EMBL" id="MBC5721913.1"/>
    </source>
</evidence>
<dbReference type="EMBL" id="JACOPO010000002">
    <property type="protein sequence ID" value="MBC5721913.1"/>
    <property type="molecule type" value="Genomic_DNA"/>
</dbReference>